<accession>A0A1I4I5L1</accession>
<dbReference type="Proteomes" id="UP000181969">
    <property type="component" value="Unassembled WGS sequence"/>
</dbReference>
<protein>
    <recommendedName>
        <fullName evidence="3">Phage protein</fullName>
    </recommendedName>
</protein>
<name>A0A1I4I5L1_9LACT</name>
<evidence type="ECO:0008006" key="3">
    <source>
        <dbReference type="Google" id="ProtNLM"/>
    </source>
</evidence>
<reference evidence="1 2" key="1">
    <citation type="submission" date="2016-10" db="EMBL/GenBank/DDBJ databases">
        <authorList>
            <person name="de Groot N.N."/>
        </authorList>
    </citation>
    <scope>NUCLEOTIDE SEQUENCE [LARGE SCALE GENOMIC DNA]</scope>
    <source>
        <strain evidence="1 2">M79</strain>
    </source>
</reference>
<evidence type="ECO:0000313" key="1">
    <source>
        <dbReference type="EMBL" id="SFL49649.1"/>
    </source>
</evidence>
<gene>
    <name evidence="1" type="ORF">SAMN05216438_11328</name>
</gene>
<dbReference type="EMBL" id="FOTJ01000013">
    <property type="protein sequence ID" value="SFL49649.1"/>
    <property type="molecule type" value="Genomic_DNA"/>
</dbReference>
<sequence>MQISATALDNEKVRLEVAAIVRLELIHELTSKFMERNNCNHDEYNTGYMNCLIDTVHILSEEAENEEM</sequence>
<evidence type="ECO:0000313" key="2">
    <source>
        <dbReference type="Proteomes" id="UP000181969"/>
    </source>
</evidence>
<dbReference type="AlphaFoldDB" id="A0A1I4I5L1"/>
<proteinExistence type="predicted"/>
<organism evidence="1 2">
    <name type="scientific">Lactococcus garvieae</name>
    <dbReference type="NCBI Taxonomy" id="1363"/>
    <lineage>
        <taxon>Bacteria</taxon>
        <taxon>Bacillati</taxon>
        <taxon>Bacillota</taxon>
        <taxon>Bacilli</taxon>
        <taxon>Lactobacillales</taxon>
        <taxon>Streptococcaceae</taxon>
        <taxon>Lactococcus</taxon>
    </lineage>
</organism>